<organism evidence="1 2">
    <name type="scientific">Mycena citricolor</name>
    <dbReference type="NCBI Taxonomy" id="2018698"/>
    <lineage>
        <taxon>Eukaryota</taxon>
        <taxon>Fungi</taxon>
        <taxon>Dikarya</taxon>
        <taxon>Basidiomycota</taxon>
        <taxon>Agaricomycotina</taxon>
        <taxon>Agaricomycetes</taxon>
        <taxon>Agaricomycetidae</taxon>
        <taxon>Agaricales</taxon>
        <taxon>Marasmiineae</taxon>
        <taxon>Mycenaceae</taxon>
        <taxon>Mycena</taxon>
    </lineage>
</organism>
<sequence>MGCAEHVMRTVSSARLSRLQGEWCWPSSIGMGRHRLVSLRRAISSITENPISYFRTRTRTRPHHSLLRLRFGLSNWNSDGMKYTESIKLSAH</sequence>
<name>A0AAD2HI98_9AGAR</name>
<keyword evidence="2" id="KW-1185">Reference proteome</keyword>
<dbReference type="AlphaFoldDB" id="A0AAD2HI98"/>
<dbReference type="Proteomes" id="UP001295794">
    <property type="component" value="Unassembled WGS sequence"/>
</dbReference>
<proteinExistence type="predicted"/>
<evidence type="ECO:0000313" key="2">
    <source>
        <dbReference type="Proteomes" id="UP001295794"/>
    </source>
</evidence>
<dbReference type="EMBL" id="CAVNYO010000405">
    <property type="protein sequence ID" value="CAK5275494.1"/>
    <property type="molecule type" value="Genomic_DNA"/>
</dbReference>
<protein>
    <submittedName>
        <fullName evidence="1">Uncharacterized protein</fullName>
    </submittedName>
</protein>
<gene>
    <name evidence="1" type="ORF">MYCIT1_LOCUS23289</name>
</gene>
<comment type="caution">
    <text evidence="1">The sequence shown here is derived from an EMBL/GenBank/DDBJ whole genome shotgun (WGS) entry which is preliminary data.</text>
</comment>
<evidence type="ECO:0000313" key="1">
    <source>
        <dbReference type="EMBL" id="CAK5275494.1"/>
    </source>
</evidence>
<reference evidence="1" key="1">
    <citation type="submission" date="2023-11" db="EMBL/GenBank/DDBJ databases">
        <authorList>
            <person name="De Vega J J."/>
            <person name="De Vega J J."/>
        </authorList>
    </citation>
    <scope>NUCLEOTIDE SEQUENCE</scope>
</reference>
<accession>A0AAD2HI98</accession>